<dbReference type="InterPro" id="IPR027417">
    <property type="entry name" value="P-loop_NTPase"/>
</dbReference>
<dbReference type="Ensembl" id="ENSMSIT00000045908.1">
    <property type="protein sequence ID" value="ENSMSIP00000036433.1"/>
    <property type="gene ID" value="ENSMSIG00000030330.1"/>
</dbReference>
<dbReference type="SUPFAM" id="SSF52540">
    <property type="entry name" value="P-loop containing nucleoside triphosphate hydrolases"/>
    <property type="match status" value="1"/>
</dbReference>
<dbReference type="Gene3D" id="3.40.50.300">
    <property type="entry name" value="P-loop containing nucleotide triphosphate hydrolases"/>
    <property type="match status" value="1"/>
</dbReference>
<proteinExistence type="predicted"/>
<dbReference type="AlphaFoldDB" id="A0A8C6IH81"/>
<reference evidence="1" key="2">
    <citation type="submission" date="2025-09" db="UniProtKB">
        <authorList>
            <consortium name="Ensembl"/>
        </authorList>
    </citation>
    <scope>IDENTIFICATION</scope>
</reference>
<keyword evidence="2" id="KW-1185">Reference proteome</keyword>
<accession>A0A8C6IH81</accession>
<evidence type="ECO:0008006" key="3">
    <source>
        <dbReference type="Google" id="ProtNLM"/>
    </source>
</evidence>
<reference evidence="1" key="1">
    <citation type="submission" date="2025-08" db="UniProtKB">
        <authorList>
            <consortium name="Ensembl"/>
        </authorList>
    </citation>
    <scope>IDENTIFICATION</scope>
</reference>
<evidence type="ECO:0000313" key="2">
    <source>
        <dbReference type="Proteomes" id="UP000694415"/>
    </source>
</evidence>
<organism evidence="1 2">
    <name type="scientific">Mus spicilegus</name>
    <name type="common">Mound-building mouse</name>
    <dbReference type="NCBI Taxonomy" id="10103"/>
    <lineage>
        <taxon>Eukaryota</taxon>
        <taxon>Metazoa</taxon>
        <taxon>Chordata</taxon>
        <taxon>Craniata</taxon>
        <taxon>Vertebrata</taxon>
        <taxon>Euteleostomi</taxon>
        <taxon>Mammalia</taxon>
        <taxon>Eutheria</taxon>
        <taxon>Euarchontoglires</taxon>
        <taxon>Glires</taxon>
        <taxon>Rodentia</taxon>
        <taxon>Myomorpha</taxon>
        <taxon>Muroidea</taxon>
        <taxon>Muridae</taxon>
        <taxon>Murinae</taxon>
        <taxon>Mus</taxon>
        <taxon>Mus</taxon>
    </lineage>
</organism>
<name>A0A8C6IH81_MUSSI</name>
<dbReference type="Proteomes" id="UP000694415">
    <property type="component" value="Unplaced"/>
</dbReference>
<protein>
    <recommendedName>
        <fullName evidence="3">Adenylate kinase</fullName>
    </recommendedName>
</protein>
<evidence type="ECO:0000313" key="1">
    <source>
        <dbReference type="Ensembl" id="ENSMSIP00000036433.1"/>
    </source>
</evidence>
<sequence>MLSSCPRLLPHVLVLSCLPLTRRLLLFPLHHMKPLVLFVLGGPGAGKGTQCACIVEKYAPPSEPSAVGGKKIVPL</sequence>